<keyword evidence="1" id="KW-1133">Transmembrane helix</keyword>
<dbReference type="Proteomes" id="UP000268239">
    <property type="component" value="Unassembled WGS sequence"/>
</dbReference>
<feature type="transmembrane region" description="Helical" evidence="1">
    <location>
        <begin position="227"/>
        <end position="247"/>
    </location>
</feature>
<dbReference type="PANTHER" id="PTHR30569">
    <property type="entry name" value="CYTOSINE TRANSPORTER CODB"/>
    <property type="match status" value="1"/>
</dbReference>
<evidence type="ECO:0000256" key="1">
    <source>
        <dbReference type="SAM" id="Phobius"/>
    </source>
</evidence>
<evidence type="ECO:0000313" key="3">
    <source>
        <dbReference type="EMBL" id="TPU61780.1"/>
    </source>
</evidence>
<feature type="transmembrane region" description="Helical" evidence="1">
    <location>
        <begin position="323"/>
        <end position="343"/>
    </location>
</feature>
<feature type="transmembrane region" description="Helical" evidence="1">
    <location>
        <begin position="364"/>
        <end position="382"/>
    </location>
</feature>
<dbReference type="EMBL" id="RXLU01000027">
    <property type="protein sequence ID" value="RTQ81918.1"/>
    <property type="molecule type" value="Genomic_DNA"/>
</dbReference>
<reference evidence="3 5" key="2">
    <citation type="submission" date="2019-06" db="EMBL/GenBank/DDBJ databases">
        <title>A Diverse Panel of Clinical Acinetobacter baumannii for Research Use.</title>
        <authorList>
            <person name="Mcgann P."/>
            <person name="Snesrud E."/>
            <person name="Galac M.R."/>
        </authorList>
    </citation>
    <scope>NUCLEOTIDE SEQUENCE [LARGE SCALE GENOMIC DNA]</scope>
    <source>
        <strain evidence="3 5">MRSN14237</strain>
    </source>
</reference>
<evidence type="ECO:0000313" key="4">
    <source>
        <dbReference type="Proteomes" id="UP000268239"/>
    </source>
</evidence>
<dbReference type="InterPro" id="IPR030191">
    <property type="entry name" value="CodB"/>
</dbReference>
<feature type="transmembrane region" description="Helical" evidence="1">
    <location>
        <begin position="119"/>
        <end position="142"/>
    </location>
</feature>
<dbReference type="PANTHER" id="PTHR30569:SF0">
    <property type="entry name" value="CYTOSINE PERMEASE"/>
    <property type="match status" value="1"/>
</dbReference>
<protein>
    <submittedName>
        <fullName evidence="3">Allantoin permease</fullName>
    </submittedName>
</protein>
<sequence>MTENDWEIDVMSVSEHPNLDTVQGTDSQKAVNETLEDYTLRYAPHSFRRWSPKVVAITALGGIAYLADFSIGASIGMSYGTTNAVFSILFAAIIIFLTGIPLAYYAARYNIDLDLITRGAGFGYIGSVLTSIIFASFTFIFFALEGSIMAQGLLLGLGIPLWAGYLISTVMVIPLVIYGMKALSKLQVWTTPLWLVLMIGPVAYLIYQEPTLVSQFATFTGHEGFAPVDMAAIMLGAGICLSLIMQIGEQIDYLRFMPAKTKENSKAWWAAVISAGPGWVILGAIKQIIGAFLGFYLLTKIPGVNSTEPVQQFNAAFHDMLPGWAALTLAVILVVISQIKINVTNAYSGSLAWTSAYTRISKHYPGRIVFVIVNLAIALALMEGNMFAVLGKILGFYSNFAIAWVVVVATDISINKYVLKLSPKEPEYRRDMLYNVNPVGMVAFLVSAGLSIAAFFGLLGSFLAPYSPIIALVLAFVLTPIMGLLTKGKYYIKSHDDGVKEPRYDAEGTPVATVYHCRVCEQGYERPDIMFSHKHNGTICSLCKTLDA</sequence>
<feature type="transmembrane region" description="Helical" evidence="1">
    <location>
        <begin position="54"/>
        <end position="79"/>
    </location>
</feature>
<dbReference type="Gene3D" id="1.10.4160.10">
    <property type="entry name" value="Hydantoin permease"/>
    <property type="match status" value="1"/>
</dbReference>
<feature type="transmembrane region" description="Helical" evidence="1">
    <location>
        <begin position="188"/>
        <end position="207"/>
    </location>
</feature>
<organism evidence="3 5">
    <name type="scientific">Acinetobacter baumannii</name>
    <dbReference type="NCBI Taxonomy" id="470"/>
    <lineage>
        <taxon>Bacteria</taxon>
        <taxon>Pseudomonadati</taxon>
        <taxon>Pseudomonadota</taxon>
        <taxon>Gammaproteobacteria</taxon>
        <taxon>Moraxellales</taxon>
        <taxon>Moraxellaceae</taxon>
        <taxon>Acinetobacter</taxon>
        <taxon>Acinetobacter calcoaceticus/baumannii complex</taxon>
    </lineage>
</organism>
<evidence type="ECO:0000313" key="2">
    <source>
        <dbReference type="EMBL" id="RTQ81918.1"/>
    </source>
</evidence>
<comment type="caution">
    <text evidence="3">The sequence shown here is derived from an EMBL/GenBank/DDBJ whole genome shotgun (WGS) entry which is preliminary data.</text>
</comment>
<keyword evidence="1" id="KW-0812">Transmembrane</keyword>
<proteinExistence type="predicted"/>
<dbReference type="EMBL" id="VHGY01000040">
    <property type="protein sequence ID" value="TPU61780.1"/>
    <property type="molecule type" value="Genomic_DNA"/>
</dbReference>
<dbReference type="Proteomes" id="UP000315888">
    <property type="component" value="Unassembled WGS sequence"/>
</dbReference>
<accession>A0A222A650</accession>
<dbReference type="AlphaFoldDB" id="A0A222A650"/>
<reference evidence="2 4" key="1">
    <citation type="submission" date="2018-12" db="EMBL/GenBank/DDBJ databases">
        <title>Draft Genome Sequences Human Pathogenic Acinetobacter baumannii Strains.</title>
        <authorList>
            <person name="Madhi M."/>
            <person name="Ronco T."/>
            <person name="Olsen R.H."/>
            <person name="Hassani A."/>
        </authorList>
    </citation>
    <scope>NUCLEOTIDE SEQUENCE [LARGE SCALE GENOMIC DNA]</scope>
    <source>
        <strain evidence="2 4">AB3</strain>
    </source>
</reference>
<feature type="transmembrane region" description="Helical" evidence="1">
    <location>
        <begin position="268"/>
        <end position="298"/>
    </location>
</feature>
<evidence type="ECO:0000313" key="5">
    <source>
        <dbReference type="Proteomes" id="UP000315888"/>
    </source>
</evidence>
<feature type="transmembrane region" description="Helical" evidence="1">
    <location>
        <begin position="439"/>
        <end position="460"/>
    </location>
</feature>
<feature type="transmembrane region" description="Helical" evidence="1">
    <location>
        <begin position="394"/>
        <end position="418"/>
    </location>
</feature>
<dbReference type="GO" id="GO:0015209">
    <property type="term" value="F:cytosine transmembrane transporter activity"/>
    <property type="evidence" value="ECO:0007669"/>
    <property type="project" value="InterPro"/>
</dbReference>
<feature type="transmembrane region" description="Helical" evidence="1">
    <location>
        <begin position="85"/>
        <end position="107"/>
    </location>
</feature>
<keyword evidence="1" id="KW-0472">Membrane</keyword>
<gene>
    <name evidence="2" type="ORF">EJ062_06530</name>
    <name evidence="3" type="ORF">FJU42_14735</name>
</gene>
<dbReference type="GO" id="GO:0005886">
    <property type="term" value="C:plasma membrane"/>
    <property type="evidence" value="ECO:0007669"/>
    <property type="project" value="TreeGrafter"/>
</dbReference>
<feature type="transmembrane region" description="Helical" evidence="1">
    <location>
        <begin position="466"/>
        <end position="485"/>
    </location>
</feature>
<name>A0A222A650_ACIBA</name>
<feature type="transmembrane region" description="Helical" evidence="1">
    <location>
        <begin position="148"/>
        <end position="176"/>
    </location>
</feature>